<dbReference type="GeneID" id="92356688"/>
<reference evidence="2" key="2">
    <citation type="journal article" date="2021" name="Sci. Data">
        <title>Chromosome-scale genome sequencing, assembly and annotation of six genomes from subfamily Leishmaniinae.</title>
        <authorList>
            <person name="Almutairi H."/>
            <person name="Urbaniak M.D."/>
            <person name="Bates M.D."/>
            <person name="Jariyapan N."/>
            <person name="Kwakye-Nuako G."/>
            <person name="Thomaz Soccol V."/>
            <person name="Al-Salem W.S."/>
            <person name="Dillon R.J."/>
            <person name="Bates P.A."/>
            <person name="Gatherer D."/>
        </authorList>
    </citation>
    <scope>NUCLEOTIDE SEQUENCE [LARGE SCALE GENOMIC DNA]</scope>
</reference>
<comment type="caution">
    <text evidence="1">The sequence shown here is derived from an EMBL/GenBank/DDBJ whole genome shotgun (WGS) entry which is preliminary data.</text>
</comment>
<evidence type="ECO:0000313" key="1">
    <source>
        <dbReference type="EMBL" id="KAG5465224.1"/>
    </source>
</evidence>
<accession>A0A836G2Z1</accession>
<dbReference type="KEGG" id="loi:92356688"/>
<keyword evidence="2" id="KW-1185">Reference proteome</keyword>
<reference evidence="2" key="1">
    <citation type="journal article" date="2021" name="Microbiol. Resour. Announc.">
        <title>LGAAP: Leishmaniinae Genome Assembly and Annotation Pipeline.</title>
        <authorList>
            <person name="Almutairi H."/>
            <person name="Urbaniak M.D."/>
            <person name="Bates M.D."/>
            <person name="Jariyapan N."/>
            <person name="Kwakye-Nuako G."/>
            <person name="Thomaz-Soccol V."/>
            <person name="Al-Salem W.S."/>
            <person name="Dillon R.J."/>
            <person name="Bates P.A."/>
            <person name="Gatherer D."/>
        </authorList>
    </citation>
    <scope>NUCLEOTIDE SEQUENCE [LARGE SCALE GENOMIC DNA]</scope>
</reference>
<name>A0A836G2Z1_9TRYP</name>
<protein>
    <submittedName>
        <fullName evidence="1">Uncharacterized protein</fullName>
    </submittedName>
</protein>
<dbReference type="Proteomes" id="UP000674143">
    <property type="component" value="Unassembled WGS sequence"/>
</dbReference>
<organism evidence="1 2">
    <name type="scientific">Leishmania orientalis</name>
    <dbReference type="NCBI Taxonomy" id="2249476"/>
    <lineage>
        <taxon>Eukaryota</taxon>
        <taxon>Discoba</taxon>
        <taxon>Euglenozoa</taxon>
        <taxon>Kinetoplastea</taxon>
        <taxon>Metakinetoplastina</taxon>
        <taxon>Trypanosomatida</taxon>
        <taxon>Trypanosomatidae</taxon>
        <taxon>Leishmaniinae</taxon>
        <taxon>Leishmania</taxon>
    </lineage>
</organism>
<dbReference type="EMBL" id="JAFHLR010000036">
    <property type="protein sequence ID" value="KAG5465224.1"/>
    <property type="molecule type" value="Genomic_DNA"/>
</dbReference>
<dbReference type="AlphaFoldDB" id="A0A836G2Z1"/>
<evidence type="ECO:0000313" key="2">
    <source>
        <dbReference type="Proteomes" id="UP000674143"/>
    </source>
</evidence>
<dbReference type="RefSeq" id="XP_067058855.1">
    <property type="nucleotide sequence ID" value="XM_067202754.1"/>
</dbReference>
<gene>
    <name evidence="1" type="ORF">LSCM4_00678</name>
</gene>
<dbReference type="SMR" id="A0A836G2Z1"/>
<sequence>MKRGTCVRSLATAMTEGATKLKRVFSSFSDDSDGFQWKQRYLQERRDTAMEFLSDLKKRVPIHDAIRQRAIVNRNTTKDINCAKVFEDLCSSGDTPPERDDSRSVIEEALDDLLLDENAVDRLQHVDLGDVPLLENELFGDEGAGEETIRRWLKLKRDTAEYQSYASIPEGERSSWSAWYLRHINGKETN</sequence>
<proteinExistence type="predicted"/>